<protein>
    <submittedName>
        <fullName evidence="1">Uncharacterized protein</fullName>
    </submittedName>
</protein>
<comment type="caution">
    <text evidence="1">The sequence shown here is derived from an EMBL/GenBank/DDBJ whole genome shotgun (WGS) entry which is preliminary data.</text>
</comment>
<evidence type="ECO:0000313" key="2">
    <source>
        <dbReference type="Proteomes" id="UP000824120"/>
    </source>
</evidence>
<accession>A0A9J6A5I5</accession>
<keyword evidence="2" id="KW-1185">Reference proteome</keyword>
<dbReference type="AlphaFoldDB" id="A0A9J6A5I5"/>
<evidence type="ECO:0000313" key="1">
    <source>
        <dbReference type="EMBL" id="KAG5619894.1"/>
    </source>
</evidence>
<dbReference type="Proteomes" id="UP000824120">
    <property type="component" value="Chromosome 2"/>
</dbReference>
<reference evidence="1 2" key="1">
    <citation type="submission" date="2020-09" db="EMBL/GenBank/DDBJ databases">
        <title>De no assembly of potato wild relative species, Solanum commersonii.</title>
        <authorList>
            <person name="Cho K."/>
        </authorList>
    </citation>
    <scope>NUCLEOTIDE SEQUENCE [LARGE SCALE GENOMIC DNA]</scope>
    <source>
        <strain evidence="1">LZ3.2</strain>
        <tissue evidence="1">Leaf</tissue>
    </source>
</reference>
<name>A0A9J6A5I5_SOLCO</name>
<sequence length="64" mass="7726">MLSNLDIKQSYEDIRHWDVRGHERLYIMNQAIENDNTQSFKMRENASQMTSYFRDDMNATHLNT</sequence>
<gene>
    <name evidence="1" type="ORF">H5410_005112</name>
</gene>
<feature type="non-terminal residue" evidence="1">
    <location>
        <position position="64"/>
    </location>
</feature>
<dbReference type="EMBL" id="JACXVP010000002">
    <property type="protein sequence ID" value="KAG5619894.1"/>
    <property type="molecule type" value="Genomic_DNA"/>
</dbReference>
<dbReference type="OrthoDB" id="1326282at2759"/>
<proteinExistence type="predicted"/>
<organism evidence="1 2">
    <name type="scientific">Solanum commersonii</name>
    <name type="common">Commerson's wild potato</name>
    <name type="synonym">Commerson's nightshade</name>
    <dbReference type="NCBI Taxonomy" id="4109"/>
    <lineage>
        <taxon>Eukaryota</taxon>
        <taxon>Viridiplantae</taxon>
        <taxon>Streptophyta</taxon>
        <taxon>Embryophyta</taxon>
        <taxon>Tracheophyta</taxon>
        <taxon>Spermatophyta</taxon>
        <taxon>Magnoliopsida</taxon>
        <taxon>eudicotyledons</taxon>
        <taxon>Gunneridae</taxon>
        <taxon>Pentapetalae</taxon>
        <taxon>asterids</taxon>
        <taxon>lamiids</taxon>
        <taxon>Solanales</taxon>
        <taxon>Solanaceae</taxon>
        <taxon>Solanoideae</taxon>
        <taxon>Solaneae</taxon>
        <taxon>Solanum</taxon>
    </lineage>
</organism>